<organism evidence="10 11">
    <name type="scientific">Smittium mucronatum</name>
    <dbReference type="NCBI Taxonomy" id="133383"/>
    <lineage>
        <taxon>Eukaryota</taxon>
        <taxon>Fungi</taxon>
        <taxon>Fungi incertae sedis</taxon>
        <taxon>Zoopagomycota</taxon>
        <taxon>Kickxellomycotina</taxon>
        <taxon>Harpellomycetes</taxon>
        <taxon>Harpellales</taxon>
        <taxon>Legeriomycetaceae</taxon>
        <taxon>Smittium</taxon>
    </lineage>
</organism>
<evidence type="ECO:0000313" key="10">
    <source>
        <dbReference type="EMBL" id="OLY83177.1"/>
    </source>
</evidence>
<comment type="function">
    <text evidence="9">Has a role in transport between endoplasmic reticulum and Golgi.</text>
</comment>
<evidence type="ECO:0000256" key="8">
    <source>
        <dbReference type="ARBA" id="ARBA00023136"/>
    </source>
</evidence>
<keyword evidence="5 9" id="KW-0653">Protein transport</keyword>
<keyword evidence="8" id="KW-0472">Membrane</keyword>
<dbReference type="Pfam" id="PF03878">
    <property type="entry name" value="YIF1"/>
    <property type="match status" value="1"/>
</dbReference>
<sequence length="230" mass="26418">MDYRGNNQQYSQGNDFYQQNQGKLRENNPQSMQFSGYNNMDGGFDRATGQRSPQQFAIPNNGFSQTPNAQAAGFNPYEMLGIPSLETNPATQLGLQFAGNAMNAMQENVEKNMERFISMRSLKHYFDVTNSYVLMKLRLLAFPWVHKRWYRYSERDNSGQVVGYKSPREDLNSNDLYIPLMGLITYLSGLCWEQCSWDSVFRSPDDEAYLLFVKCGLGTFNTGYGISQWL</sequence>
<evidence type="ECO:0000256" key="7">
    <source>
        <dbReference type="ARBA" id="ARBA00023034"/>
    </source>
</evidence>
<dbReference type="Proteomes" id="UP000187455">
    <property type="component" value="Unassembled WGS sequence"/>
</dbReference>
<keyword evidence="7 9" id="KW-0333">Golgi apparatus</keyword>
<dbReference type="PANTHER" id="PTHR14083:SF0">
    <property type="entry name" value="YIP1D-INTERACTING FACTOR 1, ISOFORM C"/>
    <property type="match status" value="1"/>
</dbReference>
<dbReference type="GO" id="GO:0006888">
    <property type="term" value="P:endoplasmic reticulum to Golgi vesicle-mediated transport"/>
    <property type="evidence" value="ECO:0007669"/>
    <property type="project" value="UniProtKB-UniRule"/>
</dbReference>
<reference evidence="10 11" key="1">
    <citation type="journal article" date="2016" name="Mol. Biol. Evol.">
        <title>Genome-Wide Survey of Gut Fungi (Harpellales) Reveals the First Horizontally Transferred Ubiquitin Gene from a Mosquito Host.</title>
        <authorList>
            <person name="Wang Y."/>
            <person name="White M.M."/>
            <person name="Kvist S."/>
            <person name="Moncalvo J.M."/>
        </authorList>
    </citation>
    <scope>NUCLEOTIDE SEQUENCE [LARGE SCALE GENOMIC DNA]</scope>
    <source>
        <strain evidence="10 11">ALG-7-W6</strain>
    </source>
</reference>
<evidence type="ECO:0000256" key="1">
    <source>
        <dbReference type="ARBA" id="ARBA00009727"/>
    </source>
</evidence>
<keyword evidence="2 9" id="KW-0813">Transport</keyword>
<dbReference type="GO" id="GO:0030134">
    <property type="term" value="C:COPII-coated ER to Golgi transport vesicle"/>
    <property type="evidence" value="ECO:0007669"/>
    <property type="project" value="TreeGrafter"/>
</dbReference>
<dbReference type="GO" id="GO:0005789">
    <property type="term" value="C:endoplasmic reticulum membrane"/>
    <property type="evidence" value="ECO:0007669"/>
    <property type="project" value="UniProtKB-SubCell"/>
</dbReference>
<dbReference type="AlphaFoldDB" id="A0A1R0H242"/>
<dbReference type="GO" id="GO:0015031">
    <property type="term" value="P:protein transport"/>
    <property type="evidence" value="ECO:0007669"/>
    <property type="project" value="UniProtKB-KW"/>
</dbReference>
<evidence type="ECO:0000256" key="3">
    <source>
        <dbReference type="ARBA" id="ARBA00022692"/>
    </source>
</evidence>
<protein>
    <recommendedName>
        <fullName evidence="9">Protein YIF1</fullName>
    </recommendedName>
</protein>
<evidence type="ECO:0000256" key="9">
    <source>
        <dbReference type="RuleBase" id="RU368073"/>
    </source>
</evidence>
<comment type="caution">
    <text evidence="10">The sequence shown here is derived from an EMBL/GenBank/DDBJ whole genome shotgun (WGS) entry which is preliminary data.</text>
</comment>
<dbReference type="InterPro" id="IPR005578">
    <property type="entry name" value="Yif1_fam"/>
</dbReference>
<keyword evidence="6" id="KW-1133">Transmembrane helix</keyword>
<gene>
    <name evidence="10" type="ORF">AYI68_g2693</name>
</gene>
<keyword evidence="3" id="KW-0812">Transmembrane</keyword>
<keyword evidence="11" id="KW-1185">Reference proteome</keyword>
<evidence type="ECO:0000256" key="4">
    <source>
        <dbReference type="ARBA" id="ARBA00022824"/>
    </source>
</evidence>
<proteinExistence type="inferred from homology"/>
<dbReference type="GO" id="GO:0005793">
    <property type="term" value="C:endoplasmic reticulum-Golgi intermediate compartment"/>
    <property type="evidence" value="ECO:0007669"/>
    <property type="project" value="UniProtKB-UniRule"/>
</dbReference>
<dbReference type="PANTHER" id="PTHR14083">
    <property type="entry name" value="YIP1 INTERACTING FACTOR HOMOLOG YIF1 PROTEIN"/>
    <property type="match status" value="1"/>
</dbReference>
<comment type="similarity">
    <text evidence="1 9">Belongs to the YIF1 family.</text>
</comment>
<dbReference type="GO" id="GO:0000139">
    <property type="term" value="C:Golgi membrane"/>
    <property type="evidence" value="ECO:0007669"/>
    <property type="project" value="UniProtKB-SubCell"/>
</dbReference>
<dbReference type="STRING" id="133383.A0A1R0H242"/>
<evidence type="ECO:0000256" key="6">
    <source>
        <dbReference type="ARBA" id="ARBA00022989"/>
    </source>
</evidence>
<evidence type="ECO:0000256" key="5">
    <source>
        <dbReference type="ARBA" id="ARBA00022927"/>
    </source>
</evidence>
<comment type="subcellular location">
    <subcellularLocation>
        <location evidence="9">Endoplasmic reticulum membrane</location>
        <topology evidence="9">Multi-pass membrane protein</topology>
    </subcellularLocation>
    <subcellularLocation>
        <location evidence="9">Golgi apparatus membrane</location>
        <topology evidence="9">Multi-pass membrane protein</topology>
    </subcellularLocation>
</comment>
<dbReference type="OrthoDB" id="337750at2759"/>
<keyword evidence="4 9" id="KW-0256">Endoplasmic reticulum</keyword>
<evidence type="ECO:0000256" key="2">
    <source>
        <dbReference type="ARBA" id="ARBA00022448"/>
    </source>
</evidence>
<evidence type="ECO:0000313" key="11">
    <source>
        <dbReference type="Proteomes" id="UP000187455"/>
    </source>
</evidence>
<accession>A0A1R0H242</accession>
<name>A0A1R0H242_9FUNG</name>
<dbReference type="EMBL" id="LSSL01001026">
    <property type="protein sequence ID" value="OLY83177.1"/>
    <property type="molecule type" value="Genomic_DNA"/>
</dbReference>